<protein>
    <submittedName>
        <fullName evidence="2">Uncharacterized protein</fullName>
    </submittedName>
</protein>
<dbReference type="AlphaFoldDB" id="A0A166CQC7"/>
<keyword evidence="1" id="KW-0812">Transmembrane</keyword>
<evidence type="ECO:0000256" key="1">
    <source>
        <dbReference type="SAM" id="Phobius"/>
    </source>
</evidence>
<keyword evidence="1" id="KW-0472">Membrane</keyword>
<dbReference type="Proteomes" id="UP000077275">
    <property type="component" value="Unassembled WGS sequence"/>
</dbReference>
<accession>A0A166CQC7</accession>
<feature type="transmembrane region" description="Helical" evidence="1">
    <location>
        <begin position="57"/>
        <end position="75"/>
    </location>
</feature>
<keyword evidence="1" id="KW-1133">Transmembrane helix</keyword>
<feature type="transmembrane region" description="Helical" evidence="1">
    <location>
        <begin position="109"/>
        <end position="126"/>
    </location>
</feature>
<sequence>MKNENLYMLSYYVIAALLIGLAYFNFNIGGIPLVILSLVLVYIPIITYIYIVIKTSFLQKVLFILMIIFMILTIYQNIETIVLPIFVSFFVFHSLVYKDEVTNTKKRIFISLFFLVILFLMLGVYITNYFNLIGLIFFGLGIITLLTTLTE</sequence>
<evidence type="ECO:0000313" key="3">
    <source>
        <dbReference type="Proteomes" id="UP000077275"/>
    </source>
</evidence>
<dbReference type="EMBL" id="LWMW01000102">
    <property type="protein sequence ID" value="KZX16017.1"/>
    <property type="molecule type" value="Genomic_DNA"/>
</dbReference>
<organism evidence="2 3">
    <name type="scientific">Methanobrevibacter cuticularis</name>
    <dbReference type="NCBI Taxonomy" id="47311"/>
    <lineage>
        <taxon>Archaea</taxon>
        <taxon>Methanobacteriati</taxon>
        <taxon>Methanobacteriota</taxon>
        <taxon>Methanomada group</taxon>
        <taxon>Methanobacteria</taxon>
        <taxon>Methanobacteriales</taxon>
        <taxon>Methanobacteriaceae</taxon>
        <taxon>Methanobrevibacter</taxon>
    </lineage>
</organism>
<gene>
    <name evidence="2" type="ORF">MBCUT_11530</name>
</gene>
<proteinExistence type="predicted"/>
<reference evidence="2 3" key="1">
    <citation type="submission" date="2016-04" db="EMBL/GenBank/DDBJ databases">
        <title>Genome sequence of Methanobrevibacter cuticularis DSM 11139.</title>
        <authorList>
            <person name="Poehlein A."/>
            <person name="Seedorf H."/>
            <person name="Daniel R."/>
        </authorList>
    </citation>
    <scope>NUCLEOTIDE SEQUENCE [LARGE SCALE GENOMIC DNA]</scope>
    <source>
        <strain evidence="2 3">DSM 11139</strain>
    </source>
</reference>
<feature type="transmembrane region" description="Helical" evidence="1">
    <location>
        <begin position="30"/>
        <end position="50"/>
    </location>
</feature>
<dbReference type="PATRIC" id="fig|47311.3.peg.1266"/>
<feature type="transmembrane region" description="Helical" evidence="1">
    <location>
        <begin position="7"/>
        <end position="24"/>
    </location>
</feature>
<evidence type="ECO:0000313" key="2">
    <source>
        <dbReference type="EMBL" id="KZX16017.1"/>
    </source>
</evidence>
<keyword evidence="3" id="KW-1185">Reference proteome</keyword>
<comment type="caution">
    <text evidence="2">The sequence shown here is derived from an EMBL/GenBank/DDBJ whole genome shotgun (WGS) entry which is preliminary data.</text>
</comment>
<name>A0A166CQC7_9EURY</name>
<feature type="transmembrane region" description="Helical" evidence="1">
    <location>
        <begin position="132"/>
        <end position="150"/>
    </location>
</feature>
<dbReference type="STRING" id="47311.MBCUT_11530"/>